<name>A0AAI8VY77_9PEZI</name>
<accession>A0AAI8VY77</accession>
<sequence>MAPYDVSGKYAVVTGGGSGICLDFIKLLLVKGCSVIVGDLALRPAAEEVAKAYPHPPAAPGKASLLFHKTDVKSWPQLSSLWNTAVSTFPQVDIVVPGAGVYEPLESSFWCPPGVEGGPSKDLVDSEAGTYATFGINLIHPIRLSQLAISYWTTKKLPGNLLFVGSIAGYTATVGTPYYYSSKAGLHGFVMSLAPLHKRLGIRVACVAPGACRTPLWDQEHCKSKLTNNDPAVRSDFVADVMLNMCENDKYGDGQIVEVMDLGTAQDSKPSVREVPVHLLYPAASGVGVPTLLVEEEKLWKQLETEGFKA</sequence>
<gene>
    <name evidence="3" type="ORF">KHLLAP_LOCUS13081</name>
</gene>
<dbReference type="Pfam" id="PF00106">
    <property type="entry name" value="adh_short"/>
    <property type="match status" value="1"/>
</dbReference>
<evidence type="ECO:0000313" key="4">
    <source>
        <dbReference type="Proteomes" id="UP001295740"/>
    </source>
</evidence>
<dbReference type="GO" id="GO:0005737">
    <property type="term" value="C:cytoplasm"/>
    <property type="evidence" value="ECO:0007669"/>
    <property type="project" value="TreeGrafter"/>
</dbReference>
<comment type="caution">
    <text evidence="3">The sequence shown here is derived from an EMBL/GenBank/DDBJ whole genome shotgun (WGS) entry which is preliminary data.</text>
</comment>
<dbReference type="PANTHER" id="PTHR44229">
    <property type="entry name" value="15-HYDROXYPROSTAGLANDIN DEHYDROGENASE [NAD(+)]"/>
    <property type="match status" value="1"/>
</dbReference>
<keyword evidence="2" id="KW-0560">Oxidoreductase</keyword>
<dbReference type="SUPFAM" id="SSF51735">
    <property type="entry name" value="NAD(P)-binding Rossmann-fold domains"/>
    <property type="match status" value="1"/>
</dbReference>
<dbReference type="Proteomes" id="UP001295740">
    <property type="component" value="Unassembled WGS sequence"/>
</dbReference>
<protein>
    <submittedName>
        <fullName evidence="3">Uu.00g007320.m01.CDS01</fullName>
    </submittedName>
</protein>
<organism evidence="3 4">
    <name type="scientific">Anthostomella pinea</name>
    <dbReference type="NCBI Taxonomy" id="933095"/>
    <lineage>
        <taxon>Eukaryota</taxon>
        <taxon>Fungi</taxon>
        <taxon>Dikarya</taxon>
        <taxon>Ascomycota</taxon>
        <taxon>Pezizomycotina</taxon>
        <taxon>Sordariomycetes</taxon>
        <taxon>Xylariomycetidae</taxon>
        <taxon>Xylariales</taxon>
        <taxon>Xylariaceae</taxon>
        <taxon>Anthostomella</taxon>
    </lineage>
</organism>
<dbReference type="EMBL" id="CAUWAG010000020">
    <property type="protein sequence ID" value="CAJ2512613.1"/>
    <property type="molecule type" value="Genomic_DNA"/>
</dbReference>
<dbReference type="Gene3D" id="3.40.50.720">
    <property type="entry name" value="NAD(P)-binding Rossmann-like Domain"/>
    <property type="match status" value="1"/>
</dbReference>
<comment type="similarity">
    <text evidence="1">Belongs to the short-chain dehydrogenases/reductases (SDR) family.</text>
</comment>
<dbReference type="PRINTS" id="PR00081">
    <property type="entry name" value="GDHRDH"/>
</dbReference>
<dbReference type="AlphaFoldDB" id="A0AAI8VY77"/>
<dbReference type="GO" id="GO:0016616">
    <property type="term" value="F:oxidoreductase activity, acting on the CH-OH group of donors, NAD or NADP as acceptor"/>
    <property type="evidence" value="ECO:0007669"/>
    <property type="project" value="TreeGrafter"/>
</dbReference>
<evidence type="ECO:0000256" key="1">
    <source>
        <dbReference type="ARBA" id="ARBA00006484"/>
    </source>
</evidence>
<keyword evidence="4" id="KW-1185">Reference proteome</keyword>
<evidence type="ECO:0000256" key="2">
    <source>
        <dbReference type="ARBA" id="ARBA00023002"/>
    </source>
</evidence>
<proteinExistence type="inferred from homology"/>
<reference evidence="3" key="1">
    <citation type="submission" date="2023-10" db="EMBL/GenBank/DDBJ databases">
        <authorList>
            <person name="Hackl T."/>
        </authorList>
    </citation>
    <scope>NUCLEOTIDE SEQUENCE</scope>
</reference>
<dbReference type="InterPro" id="IPR002347">
    <property type="entry name" value="SDR_fam"/>
</dbReference>
<dbReference type="InterPro" id="IPR036291">
    <property type="entry name" value="NAD(P)-bd_dom_sf"/>
</dbReference>
<dbReference type="PANTHER" id="PTHR44229:SF4">
    <property type="entry name" value="15-HYDROXYPROSTAGLANDIN DEHYDROGENASE [NAD(+)]"/>
    <property type="match status" value="1"/>
</dbReference>
<evidence type="ECO:0000313" key="3">
    <source>
        <dbReference type="EMBL" id="CAJ2512613.1"/>
    </source>
</evidence>